<evidence type="ECO:0000256" key="7">
    <source>
        <dbReference type="SAM" id="MobiDB-lite"/>
    </source>
</evidence>
<dbReference type="GeneTree" id="ENSGT01130000278316"/>
<organism evidence="10 11">
    <name type="scientific">Ornithorhynchus anatinus</name>
    <name type="common">Duckbill platypus</name>
    <dbReference type="NCBI Taxonomy" id="9258"/>
    <lineage>
        <taxon>Eukaryota</taxon>
        <taxon>Metazoa</taxon>
        <taxon>Chordata</taxon>
        <taxon>Craniata</taxon>
        <taxon>Vertebrata</taxon>
        <taxon>Euteleostomi</taxon>
        <taxon>Mammalia</taxon>
        <taxon>Monotremata</taxon>
        <taxon>Ornithorhynchidae</taxon>
        <taxon>Ornithorhynchus</taxon>
    </lineage>
</organism>
<dbReference type="InterPro" id="IPR001811">
    <property type="entry name" value="Chemokine_IL8-like_dom"/>
</dbReference>
<dbReference type="PANTHER" id="PTHR12015:SF72">
    <property type="entry name" value="C-C MOTIF CHEMOKINE 21"/>
    <property type="match status" value="1"/>
</dbReference>
<name>K7EGD3_ORNAN</name>
<keyword evidence="3" id="KW-0202">Cytokine</keyword>
<reference evidence="10" key="3">
    <citation type="submission" date="2025-09" db="UniProtKB">
        <authorList>
            <consortium name="Ensembl"/>
        </authorList>
    </citation>
    <scope>IDENTIFICATION</scope>
    <source>
        <strain evidence="10">Glennie</strain>
    </source>
</reference>
<keyword evidence="4" id="KW-0964">Secreted</keyword>
<dbReference type="GO" id="GO:0005615">
    <property type="term" value="C:extracellular space"/>
    <property type="evidence" value="ECO:0000318"/>
    <property type="project" value="GO_Central"/>
</dbReference>
<evidence type="ECO:0000256" key="2">
    <source>
        <dbReference type="ARBA" id="ARBA00022500"/>
    </source>
</evidence>
<dbReference type="SUPFAM" id="SSF54117">
    <property type="entry name" value="Interleukin 8-like chemokines"/>
    <property type="match status" value="1"/>
</dbReference>
<dbReference type="OMA" id="SDCCLKH"/>
<reference evidence="10 11" key="1">
    <citation type="journal article" date="2008" name="Nature">
        <title>Genome analysis of the platypus reveals unique signatures of evolution.</title>
        <authorList>
            <person name="Warren W.C."/>
            <person name="Hillier L.W."/>
            <person name="Marshall Graves J.A."/>
            <person name="Birney E."/>
            <person name="Ponting C.P."/>
            <person name="Grutzner F."/>
            <person name="Belov K."/>
            <person name="Miller W."/>
            <person name="Clarke L."/>
            <person name="Chinwalla A.T."/>
            <person name="Yang S.P."/>
            <person name="Heger A."/>
            <person name="Locke D.P."/>
            <person name="Miethke P."/>
            <person name="Waters P.D."/>
            <person name="Veyrunes F."/>
            <person name="Fulton L."/>
            <person name="Fulton B."/>
            <person name="Graves T."/>
            <person name="Wallis J."/>
            <person name="Puente X.S."/>
            <person name="Lopez-Otin C."/>
            <person name="Ordonez G.R."/>
            <person name="Eichler E.E."/>
            <person name="Chen L."/>
            <person name="Cheng Z."/>
            <person name="Deakin J.E."/>
            <person name="Alsop A."/>
            <person name="Thompson K."/>
            <person name="Kirby P."/>
            <person name="Papenfuss A.T."/>
            <person name="Wakefield M.J."/>
            <person name="Olender T."/>
            <person name="Lancet D."/>
            <person name="Huttley G.A."/>
            <person name="Smit A.F."/>
            <person name="Pask A."/>
            <person name="Temple-Smith P."/>
            <person name="Batzer M.A."/>
            <person name="Walker J.A."/>
            <person name="Konkel M.K."/>
            <person name="Harris R.S."/>
            <person name="Whittington C.M."/>
            <person name="Wong E.S."/>
            <person name="Gemmell N.J."/>
            <person name="Buschiazzo E."/>
            <person name="Vargas Jentzsch I.M."/>
            <person name="Merkel A."/>
            <person name="Schmitz J."/>
            <person name="Zemann A."/>
            <person name="Churakov G."/>
            <person name="Kriegs J.O."/>
            <person name="Brosius J."/>
            <person name="Murchison E.P."/>
            <person name="Sachidanandam R."/>
            <person name="Smith C."/>
            <person name="Hannon G.J."/>
            <person name="Tsend-Ayush E."/>
            <person name="McMillan D."/>
            <person name="Attenborough R."/>
            <person name="Rens W."/>
            <person name="Ferguson-Smith M."/>
            <person name="Lefevre C.M."/>
            <person name="Sharp J.A."/>
            <person name="Nicholas K.R."/>
            <person name="Ray D.A."/>
            <person name="Kube M."/>
            <person name="Reinhardt R."/>
            <person name="Pringle T.H."/>
            <person name="Taylor J."/>
            <person name="Jones R.C."/>
            <person name="Nixon B."/>
            <person name="Dacheux J.L."/>
            <person name="Niwa H."/>
            <person name="Sekita Y."/>
            <person name="Huang X."/>
            <person name="Stark A."/>
            <person name="Kheradpour P."/>
            <person name="Kellis M."/>
            <person name="Flicek P."/>
            <person name="Chen Y."/>
            <person name="Webber C."/>
            <person name="Hardison R."/>
            <person name="Nelson J."/>
            <person name="Hallsworth-Pepin K."/>
            <person name="Delehaunty K."/>
            <person name="Markovic C."/>
            <person name="Minx P."/>
            <person name="Feng Y."/>
            <person name="Kremitzki C."/>
            <person name="Mitreva M."/>
            <person name="Glasscock J."/>
            <person name="Wylie T."/>
            <person name="Wohldmann P."/>
            <person name="Thiru P."/>
            <person name="Nhan M.N."/>
            <person name="Pohl C.S."/>
            <person name="Smith S.M."/>
            <person name="Hou S."/>
            <person name="Nefedov M."/>
            <person name="de Jong P.J."/>
            <person name="Renfree M.B."/>
            <person name="Mardis E.R."/>
            <person name="Wilson R.K."/>
        </authorList>
    </citation>
    <scope>NUCLEOTIDE SEQUENCE [LARGE SCALE GENOMIC DNA]</scope>
    <source>
        <strain evidence="10 11">Glennie</strain>
    </source>
</reference>
<proteinExistence type="predicted"/>
<dbReference type="Ensembl" id="ENSOANT00000041838.2">
    <property type="protein sequence ID" value="ENSOANP00000032590.2"/>
    <property type="gene ID" value="ENSOANG00000029593.2"/>
</dbReference>
<protein>
    <recommendedName>
        <fullName evidence="9">Chemokine interleukin-8-like domain-containing protein</fullName>
    </recommendedName>
</protein>
<accession>K7EGD3</accession>
<dbReference type="HOGENOM" id="CLU_141716_3_2_1"/>
<keyword evidence="5 8" id="KW-0732">Signal</keyword>
<keyword evidence="6" id="KW-0395">Inflammatory response</keyword>
<dbReference type="eggNOG" id="ENOG502S8D1">
    <property type="taxonomic scope" value="Eukaryota"/>
</dbReference>
<dbReference type="GO" id="GO:0030335">
    <property type="term" value="P:positive regulation of cell migration"/>
    <property type="evidence" value="ECO:0000318"/>
    <property type="project" value="GO_Central"/>
</dbReference>
<feature type="chain" id="PRO_5027832715" description="Chemokine interleukin-8-like domain-containing protein" evidence="8">
    <location>
        <begin position="24"/>
        <end position="124"/>
    </location>
</feature>
<keyword evidence="2" id="KW-0145">Chemotaxis</keyword>
<comment type="subcellular location">
    <subcellularLocation>
        <location evidence="1">Secreted</location>
    </subcellularLocation>
</comment>
<feature type="signal peptide" evidence="8">
    <location>
        <begin position="1"/>
        <end position="23"/>
    </location>
</feature>
<evidence type="ECO:0000256" key="4">
    <source>
        <dbReference type="ARBA" id="ARBA00022525"/>
    </source>
</evidence>
<keyword evidence="11" id="KW-1185">Reference proteome</keyword>
<dbReference type="PANTHER" id="PTHR12015">
    <property type="entry name" value="SMALL INDUCIBLE CYTOKINE A"/>
    <property type="match status" value="1"/>
</dbReference>
<dbReference type="GO" id="GO:0008009">
    <property type="term" value="F:chemokine activity"/>
    <property type="evidence" value="ECO:0000318"/>
    <property type="project" value="GO_Central"/>
</dbReference>
<evidence type="ECO:0000256" key="5">
    <source>
        <dbReference type="ARBA" id="ARBA00022729"/>
    </source>
</evidence>
<dbReference type="InterPro" id="IPR039809">
    <property type="entry name" value="Chemokine_b/g/d"/>
</dbReference>
<feature type="region of interest" description="Disordered" evidence="7">
    <location>
        <begin position="97"/>
        <end position="124"/>
    </location>
</feature>
<reference evidence="10" key="2">
    <citation type="submission" date="2025-08" db="UniProtKB">
        <authorList>
            <consortium name="Ensembl"/>
        </authorList>
    </citation>
    <scope>IDENTIFICATION</scope>
    <source>
        <strain evidence="10">Glennie</strain>
    </source>
</reference>
<dbReference type="Bgee" id="ENSOANG00000029593">
    <property type="expression patterns" value="Expressed in ovary and 5 other cell types or tissues"/>
</dbReference>
<dbReference type="Proteomes" id="UP000002279">
    <property type="component" value="Chromosome 3"/>
</dbReference>
<feature type="domain" description="Chemokine interleukin-8-like" evidence="9">
    <location>
        <begin position="28"/>
        <end position="90"/>
    </location>
</feature>
<dbReference type="STRING" id="9258.ENSOANP00000032590"/>
<dbReference type="GO" id="GO:0048245">
    <property type="term" value="P:eosinophil chemotaxis"/>
    <property type="evidence" value="ECO:0000318"/>
    <property type="project" value="GO_Central"/>
</dbReference>
<evidence type="ECO:0000256" key="8">
    <source>
        <dbReference type="SAM" id="SignalP"/>
    </source>
</evidence>
<dbReference type="SMART" id="SM00199">
    <property type="entry name" value="SCY"/>
    <property type="match status" value="1"/>
</dbReference>
<dbReference type="GO" id="GO:0048020">
    <property type="term" value="F:CCR chemokine receptor binding"/>
    <property type="evidence" value="ECO:0000318"/>
    <property type="project" value="GO_Central"/>
</dbReference>
<evidence type="ECO:0000256" key="6">
    <source>
        <dbReference type="ARBA" id="ARBA00023198"/>
    </source>
</evidence>
<evidence type="ECO:0000313" key="10">
    <source>
        <dbReference type="Ensembl" id="ENSOANP00000032590.2"/>
    </source>
</evidence>
<dbReference type="FunCoup" id="K7EGD3">
    <property type="interactions" value="560"/>
</dbReference>
<evidence type="ECO:0000259" key="9">
    <source>
        <dbReference type="SMART" id="SM00199"/>
    </source>
</evidence>
<evidence type="ECO:0000256" key="1">
    <source>
        <dbReference type="ARBA" id="ARBA00004613"/>
    </source>
</evidence>
<dbReference type="InterPro" id="IPR036048">
    <property type="entry name" value="Interleukin_8-like_sf"/>
</dbReference>
<dbReference type="GO" id="GO:0061844">
    <property type="term" value="P:antimicrobial humoral immune response mediated by antimicrobial peptide"/>
    <property type="evidence" value="ECO:0000318"/>
    <property type="project" value="GO_Central"/>
</dbReference>
<evidence type="ECO:0000313" key="11">
    <source>
        <dbReference type="Proteomes" id="UP000002279"/>
    </source>
</evidence>
<dbReference type="Pfam" id="PF00048">
    <property type="entry name" value="IL8"/>
    <property type="match status" value="1"/>
</dbReference>
<dbReference type="GO" id="GO:0070098">
    <property type="term" value="P:chemokine-mediated signaling pathway"/>
    <property type="evidence" value="ECO:0000318"/>
    <property type="project" value="GO_Central"/>
</dbReference>
<dbReference type="GO" id="GO:0006954">
    <property type="term" value="P:inflammatory response"/>
    <property type="evidence" value="ECO:0000318"/>
    <property type="project" value="GO_Central"/>
</dbReference>
<dbReference type="AlphaFoldDB" id="K7EGD3"/>
<dbReference type="Gene3D" id="2.40.50.40">
    <property type="match status" value="1"/>
</dbReference>
<dbReference type="InParanoid" id="K7EGD3"/>
<sequence>MARPLALALLLLALTVCCPGAQGGDNGAPDCCLAYTQQIVRLNIVRSYRQQDTNGGCTIPAVIFSPKNPKRKDICADPSMPWVRELLRKLDRFPKGSCGKNRSQGQTCRRETLACPDPGPAGRR</sequence>
<evidence type="ECO:0000256" key="3">
    <source>
        <dbReference type="ARBA" id="ARBA00022514"/>
    </source>
</evidence>